<feature type="compositionally biased region" description="Polar residues" evidence="1">
    <location>
        <begin position="69"/>
        <end position="83"/>
    </location>
</feature>
<evidence type="ECO:0000313" key="2">
    <source>
        <dbReference type="EMBL" id="MCB8878177.1"/>
    </source>
</evidence>
<dbReference type="EMBL" id="JAESVB010000026">
    <property type="protein sequence ID" value="MCB8878177.1"/>
    <property type="molecule type" value="Genomic_DNA"/>
</dbReference>
<feature type="region of interest" description="Disordered" evidence="1">
    <location>
        <begin position="48"/>
        <end position="93"/>
    </location>
</feature>
<name>A0A964E1F6_9PROT</name>
<evidence type="ECO:0000313" key="3">
    <source>
        <dbReference type="Proteomes" id="UP000708298"/>
    </source>
</evidence>
<reference evidence="2" key="1">
    <citation type="journal article" date="2021" name="Microorganisms">
        <title>Acidisoma silvae sp. nov. and Acidisomacellulosilytica sp. nov., Two Acidophilic Bacteria Isolated from Decaying Wood, Hydrolyzing Cellulose and Producing Poly-3-hydroxybutyrate.</title>
        <authorList>
            <person name="Mieszkin S."/>
            <person name="Pouder E."/>
            <person name="Uroz S."/>
            <person name="Simon-Colin C."/>
            <person name="Alain K."/>
        </authorList>
    </citation>
    <scope>NUCLEOTIDE SEQUENCE</scope>
    <source>
        <strain evidence="2">HW T2.11</strain>
    </source>
</reference>
<comment type="caution">
    <text evidence="2">The sequence shown here is derived from an EMBL/GenBank/DDBJ whole genome shotgun (WGS) entry which is preliminary data.</text>
</comment>
<dbReference type="AlphaFoldDB" id="A0A964E1F6"/>
<protein>
    <recommendedName>
        <fullName evidence="4">Transposase IS204/IS1001/IS1096/IS1165 DDE domain-containing protein</fullName>
    </recommendedName>
</protein>
<evidence type="ECO:0000256" key="1">
    <source>
        <dbReference type="SAM" id="MobiDB-lite"/>
    </source>
</evidence>
<evidence type="ECO:0008006" key="4">
    <source>
        <dbReference type="Google" id="ProtNLM"/>
    </source>
</evidence>
<reference evidence="2" key="2">
    <citation type="submission" date="2021-01" db="EMBL/GenBank/DDBJ databases">
        <authorList>
            <person name="Mieszkin S."/>
            <person name="Pouder E."/>
            <person name="Alain K."/>
        </authorList>
    </citation>
    <scope>NUCLEOTIDE SEQUENCE</scope>
    <source>
        <strain evidence="2">HW T2.11</strain>
    </source>
</reference>
<gene>
    <name evidence="2" type="ORF">ASILVAE211_23540</name>
</gene>
<dbReference type="Proteomes" id="UP000708298">
    <property type="component" value="Unassembled WGS sequence"/>
</dbReference>
<accession>A0A964E1F6</accession>
<organism evidence="2 3">
    <name type="scientific">Acidisoma silvae</name>
    <dbReference type="NCBI Taxonomy" id="2802396"/>
    <lineage>
        <taxon>Bacteria</taxon>
        <taxon>Pseudomonadati</taxon>
        <taxon>Pseudomonadota</taxon>
        <taxon>Alphaproteobacteria</taxon>
        <taxon>Acetobacterales</taxon>
        <taxon>Acidocellaceae</taxon>
        <taxon>Acidisoma</taxon>
    </lineage>
</organism>
<keyword evidence="3" id="KW-1185">Reference proteome</keyword>
<proteinExistence type="predicted"/>
<sequence length="93" mass="10311">MSRDRCGLYTQAASHGAPQAAQVADRFHLLQNFRHVIERQLTRALGQPLKLGPQQNAALQEPPKLTWPNEGTKNAQWDGSYSPRSGRFATQAA</sequence>